<dbReference type="Gene3D" id="3.30.70.330">
    <property type="match status" value="1"/>
</dbReference>
<dbReference type="EMBL" id="JADGJD010000435">
    <property type="protein sequence ID" value="KAJ3051103.1"/>
    <property type="molecule type" value="Genomic_DNA"/>
</dbReference>
<dbReference type="Pfam" id="PF00076">
    <property type="entry name" value="RRM_1"/>
    <property type="match status" value="1"/>
</dbReference>
<feature type="non-terminal residue" evidence="4">
    <location>
        <position position="98"/>
    </location>
</feature>
<dbReference type="CDD" id="cd21608">
    <property type="entry name" value="RRM2_NsCP33_like"/>
    <property type="match status" value="1"/>
</dbReference>
<dbReference type="PROSITE" id="PS50102">
    <property type="entry name" value="RRM"/>
    <property type="match status" value="1"/>
</dbReference>
<protein>
    <recommendedName>
        <fullName evidence="3">RRM domain-containing protein</fullName>
    </recommendedName>
</protein>
<dbReference type="InterPro" id="IPR035979">
    <property type="entry name" value="RBD_domain_sf"/>
</dbReference>
<name>A0AAD5SIU5_9FUNG</name>
<accession>A0AAD5SIU5</accession>
<dbReference type="AlphaFoldDB" id="A0AAD5SIU5"/>
<dbReference type="InterPro" id="IPR048289">
    <property type="entry name" value="RRM2_NsCP33-like"/>
</dbReference>
<keyword evidence="5" id="KW-1185">Reference proteome</keyword>
<organism evidence="4 5">
    <name type="scientific">Rhizophlyctis rosea</name>
    <dbReference type="NCBI Taxonomy" id="64517"/>
    <lineage>
        <taxon>Eukaryota</taxon>
        <taxon>Fungi</taxon>
        <taxon>Fungi incertae sedis</taxon>
        <taxon>Chytridiomycota</taxon>
        <taxon>Chytridiomycota incertae sedis</taxon>
        <taxon>Chytridiomycetes</taxon>
        <taxon>Rhizophlyctidales</taxon>
        <taxon>Rhizophlyctidaceae</taxon>
        <taxon>Rhizophlyctis</taxon>
    </lineage>
</organism>
<dbReference type="InterPro" id="IPR000504">
    <property type="entry name" value="RRM_dom"/>
</dbReference>
<evidence type="ECO:0000256" key="1">
    <source>
        <dbReference type="ARBA" id="ARBA00022884"/>
    </source>
</evidence>
<evidence type="ECO:0000259" key="3">
    <source>
        <dbReference type="PROSITE" id="PS50102"/>
    </source>
</evidence>
<evidence type="ECO:0000313" key="5">
    <source>
        <dbReference type="Proteomes" id="UP001212841"/>
    </source>
</evidence>
<sequence length="98" mass="10307">MGEPRVFVGNLSWGTDANSLRSIFSKFGTVTDSVVMVDRETGRSRGFGFVTFENETQCNEAISGMSEQQVDGRTVRVNMANQRSTGGGGGYTSGGGGG</sequence>
<evidence type="ECO:0000313" key="4">
    <source>
        <dbReference type="EMBL" id="KAJ3051103.1"/>
    </source>
</evidence>
<gene>
    <name evidence="4" type="ORF">HK097_007928</name>
</gene>
<proteinExistence type="predicted"/>
<feature type="domain" description="RRM" evidence="3">
    <location>
        <begin position="4"/>
        <end position="82"/>
    </location>
</feature>
<dbReference type="SUPFAM" id="SSF54928">
    <property type="entry name" value="RNA-binding domain, RBD"/>
    <property type="match status" value="1"/>
</dbReference>
<dbReference type="SMART" id="SM00360">
    <property type="entry name" value="RRM"/>
    <property type="match status" value="1"/>
</dbReference>
<dbReference type="GO" id="GO:0003723">
    <property type="term" value="F:RNA binding"/>
    <property type="evidence" value="ECO:0007669"/>
    <property type="project" value="UniProtKB-UniRule"/>
</dbReference>
<reference evidence="4" key="1">
    <citation type="submission" date="2020-05" db="EMBL/GenBank/DDBJ databases">
        <title>Phylogenomic resolution of chytrid fungi.</title>
        <authorList>
            <person name="Stajich J.E."/>
            <person name="Amses K."/>
            <person name="Simmons R."/>
            <person name="Seto K."/>
            <person name="Myers J."/>
            <person name="Bonds A."/>
            <person name="Quandt C.A."/>
            <person name="Barry K."/>
            <person name="Liu P."/>
            <person name="Grigoriev I."/>
            <person name="Longcore J.E."/>
            <person name="James T.Y."/>
        </authorList>
    </citation>
    <scope>NUCLEOTIDE SEQUENCE</scope>
    <source>
        <strain evidence="4">JEL0318</strain>
    </source>
</reference>
<dbReference type="PANTHER" id="PTHR48027">
    <property type="entry name" value="HETEROGENEOUS NUCLEAR RIBONUCLEOPROTEIN 87F-RELATED"/>
    <property type="match status" value="1"/>
</dbReference>
<dbReference type="InterPro" id="IPR012677">
    <property type="entry name" value="Nucleotide-bd_a/b_plait_sf"/>
</dbReference>
<comment type="caution">
    <text evidence="4">The sequence shown here is derived from an EMBL/GenBank/DDBJ whole genome shotgun (WGS) entry which is preliminary data.</text>
</comment>
<evidence type="ECO:0000256" key="2">
    <source>
        <dbReference type="PROSITE-ProRule" id="PRU00176"/>
    </source>
</evidence>
<keyword evidence="1 2" id="KW-0694">RNA-binding</keyword>
<dbReference type="Proteomes" id="UP001212841">
    <property type="component" value="Unassembled WGS sequence"/>
</dbReference>
<dbReference type="InterPro" id="IPR052462">
    <property type="entry name" value="SLIRP/GR-RBP-like"/>
</dbReference>